<reference evidence="16" key="1">
    <citation type="submission" date="2023-03" db="EMBL/GenBank/DDBJ databases">
        <authorList>
            <person name="Julca I."/>
        </authorList>
    </citation>
    <scope>NUCLEOTIDE SEQUENCE</scope>
</reference>
<keyword evidence="3 14" id="KW-0812">Transmembrane</keyword>
<keyword evidence="4" id="KW-0677">Repeat</keyword>
<dbReference type="GO" id="GO:0016020">
    <property type="term" value="C:membrane"/>
    <property type="evidence" value="ECO:0007669"/>
    <property type="project" value="UniProtKB-SubCell"/>
</dbReference>
<dbReference type="PROSITE" id="PS50863">
    <property type="entry name" value="B3"/>
    <property type="match status" value="2"/>
</dbReference>
<dbReference type="SMART" id="SM01019">
    <property type="entry name" value="B3"/>
    <property type="match status" value="2"/>
</dbReference>
<evidence type="ECO:0000256" key="5">
    <source>
        <dbReference type="ARBA" id="ARBA00022989"/>
    </source>
</evidence>
<evidence type="ECO:0000256" key="10">
    <source>
        <dbReference type="ARBA" id="ARBA00023163"/>
    </source>
</evidence>
<evidence type="ECO:0000256" key="2">
    <source>
        <dbReference type="ARBA" id="ARBA00004141"/>
    </source>
</evidence>
<evidence type="ECO:0000256" key="7">
    <source>
        <dbReference type="ARBA" id="ARBA00023122"/>
    </source>
</evidence>
<sequence length="713" mass="79782">MWELFFGIRPQKKLRKTVGYVPSVDTFSDKPLVELAVKYTCWETGFLIQIVVIIGLVLFAGMTSGLTIGLMSLSRVDLEVLAKSGTPKGQETCPEDTSPPEKPTPGAVLKLSGTKYGLAIGATLAPFVRVLVWGTKYNKALFRREELKTLVDFHGNEAGNGGDLSHHEAIIIAGALELSEKTAGDAMTPISKTFAIDVDAKLDRSLKKLILDKGHSWIPVYNGDLTNISGVILVKSLLTIPAEVEVPVKSVTIRKIPKVEETMPLYDILNEFQKGHSHMAVVVRRKNEKPDEEEEEESKRVDEVWIEIDGGKTQLENTLKTKRTLHNCKIFPNNHDCGRSGRIRKWTNEENIILDVDGNPLPKLPEEEEEEAVGALPKKFVNNLRKKLAGSVVLQGPTGDVWNVGIKAFASTLYFKNGWKEFVQDNSLEENDVLFFKYMGNSRFDVVMFDQKSSCEKEGSCFMRRCKAESVELDANQEMKDKLPAATVEEVAGESSSEVSNESPASKKHKRDDDTGTTSKSDGNPLLIKANDQGSNKKEHNAYDIKYRKLLSNWRPVTNEMKEKALNEAIALAAETEASFVMNMIKSHVLTAFYVSIPAQWARKHLPFQSQYKHANLVVEENTWQVKFRRKGNTCGLGSGWKNFAAENYLEESDALVFGLVNKTTDSITFNVRIFRVVEKNMKLKQAMLTTSRRVIVGGLRRPQLNKQRGITN</sequence>
<dbReference type="Proteomes" id="UP001161247">
    <property type="component" value="Chromosome 8"/>
</dbReference>
<dbReference type="PANTHER" id="PTHR12064:SF59">
    <property type="entry name" value="CNNM TRANSMEMBRANE DOMAIN-CONTAINING PROTEIN"/>
    <property type="match status" value="1"/>
</dbReference>
<evidence type="ECO:0000256" key="11">
    <source>
        <dbReference type="ARBA" id="ARBA00023180"/>
    </source>
</evidence>
<dbReference type="AlphaFoldDB" id="A0AAV1EAB2"/>
<dbReference type="GO" id="GO:0010960">
    <property type="term" value="P:magnesium ion homeostasis"/>
    <property type="evidence" value="ECO:0007669"/>
    <property type="project" value="InterPro"/>
</dbReference>
<dbReference type="GO" id="GO:0005634">
    <property type="term" value="C:nucleus"/>
    <property type="evidence" value="ECO:0007669"/>
    <property type="project" value="UniProtKB-SubCell"/>
</dbReference>
<evidence type="ECO:0000256" key="4">
    <source>
        <dbReference type="ARBA" id="ARBA00022737"/>
    </source>
</evidence>
<feature type="transmembrane region" description="Helical" evidence="14">
    <location>
        <begin position="46"/>
        <end position="71"/>
    </location>
</feature>
<keyword evidence="11" id="KW-0325">Glycoprotein</keyword>
<dbReference type="GO" id="GO:0030026">
    <property type="term" value="P:intracellular manganese ion homeostasis"/>
    <property type="evidence" value="ECO:0007669"/>
    <property type="project" value="TreeGrafter"/>
</dbReference>
<dbReference type="FunFam" id="3.10.580.10:FF:000015">
    <property type="entry name" value="DUF21 domain-containing protein"/>
    <property type="match status" value="1"/>
</dbReference>
<dbReference type="InterPro" id="IPR003340">
    <property type="entry name" value="B3_DNA-bd"/>
</dbReference>
<evidence type="ECO:0000313" key="16">
    <source>
        <dbReference type="EMBL" id="CAI9116624.1"/>
    </source>
</evidence>
<evidence type="ECO:0000256" key="12">
    <source>
        <dbReference type="ARBA" id="ARBA00023242"/>
    </source>
</evidence>
<name>A0AAV1EAB2_OLDCO</name>
<dbReference type="PANTHER" id="PTHR12064">
    <property type="entry name" value="METAL TRANSPORTER CNNM"/>
    <property type="match status" value="1"/>
</dbReference>
<evidence type="ECO:0000256" key="3">
    <source>
        <dbReference type="ARBA" id="ARBA00022692"/>
    </source>
</evidence>
<dbReference type="EMBL" id="OX459125">
    <property type="protein sequence ID" value="CAI9116624.1"/>
    <property type="molecule type" value="Genomic_DNA"/>
</dbReference>
<dbReference type="InterPro" id="IPR015300">
    <property type="entry name" value="DNA-bd_pseudobarrel_sf"/>
</dbReference>
<evidence type="ECO:0000313" key="17">
    <source>
        <dbReference type="Proteomes" id="UP001161247"/>
    </source>
</evidence>
<evidence type="ECO:0000256" key="8">
    <source>
        <dbReference type="ARBA" id="ARBA00023125"/>
    </source>
</evidence>
<keyword evidence="5 14" id="KW-1133">Transmembrane helix</keyword>
<proteinExistence type="predicted"/>
<gene>
    <name evidence="16" type="ORF">OLC1_LOCUS22874</name>
</gene>
<dbReference type="SUPFAM" id="SSF54631">
    <property type="entry name" value="CBS-domain pair"/>
    <property type="match status" value="1"/>
</dbReference>
<evidence type="ECO:0000256" key="14">
    <source>
        <dbReference type="SAM" id="Phobius"/>
    </source>
</evidence>
<keyword evidence="10" id="KW-0804">Transcription</keyword>
<dbReference type="GO" id="GO:0003677">
    <property type="term" value="F:DNA binding"/>
    <property type="evidence" value="ECO:0007669"/>
    <property type="project" value="UniProtKB-KW"/>
</dbReference>
<accession>A0AAV1EAB2</accession>
<feature type="domain" description="TF-B3" evidence="15">
    <location>
        <begin position="580"/>
        <end position="678"/>
    </location>
</feature>
<evidence type="ECO:0000256" key="6">
    <source>
        <dbReference type="ARBA" id="ARBA00023015"/>
    </source>
</evidence>
<dbReference type="InterPro" id="IPR045095">
    <property type="entry name" value="ACDP"/>
</dbReference>
<evidence type="ECO:0000256" key="13">
    <source>
        <dbReference type="SAM" id="MobiDB-lite"/>
    </source>
</evidence>
<dbReference type="CDD" id="cd04590">
    <property type="entry name" value="CBS_pair_CorC_HlyC_assoc"/>
    <property type="match status" value="1"/>
</dbReference>
<keyword evidence="17" id="KW-1185">Reference proteome</keyword>
<dbReference type="GO" id="GO:0005737">
    <property type="term" value="C:cytoplasm"/>
    <property type="evidence" value="ECO:0007669"/>
    <property type="project" value="TreeGrafter"/>
</dbReference>
<keyword evidence="12" id="KW-0539">Nucleus</keyword>
<evidence type="ECO:0000256" key="1">
    <source>
        <dbReference type="ARBA" id="ARBA00004123"/>
    </source>
</evidence>
<keyword evidence="6" id="KW-0805">Transcription regulation</keyword>
<keyword evidence="7" id="KW-0129">CBS domain</keyword>
<dbReference type="InterPro" id="IPR046342">
    <property type="entry name" value="CBS_dom_sf"/>
</dbReference>
<keyword evidence="8" id="KW-0238">DNA-binding</keyword>
<feature type="region of interest" description="Disordered" evidence="13">
    <location>
        <begin position="488"/>
        <end position="539"/>
    </location>
</feature>
<organism evidence="16 17">
    <name type="scientific">Oldenlandia corymbosa var. corymbosa</name>
    <dbReference type="NCBI Taxonomy" id="529605"/>
    <lineage>
        <taxon>Eukaryota</taxon>
        <taxon>Viridiplantae</taxon>
        <taxon>Streptophyta</taxon>
        <taxon>Embryophyta</taxon>
        <taxon>Tracheophyta</taxon>
        <taxon>Spermatophyta</taxon>
        <taxon>Magnoliopsida</taxon>
        <taxon>eudicotyledons</taxon>
        <taxon>Gunneridae</taxon>
        <taxon>Pentapetalae</taxon>
        <taxon>asterids</taxon>
        <taxon>lamiids</taxon>
        <taxon>Gentianales</taxon>
        <taxon>Rubiaceae</taxon>
        <taxon>Rubioideae</taxon>
        <taxon>Spermacoceae</taxon>
        <taxon>Hedyotis-Oldenlandia complex</taxon>
        <taxon>Oldenlandia</taxon>
    </lineage>
</organism>
<evidence type="ECO:0000259" key="15">
    <source>
        <dbReference type="PROSITE" id="PS50863"/>
    </source>
</evidence>
<feature type="compositionally biased region" description="Low complexity" evidence="13">
    <location>
        <begin position="488"/>
        <end position="504"/>
    </location>
</feature>
<protein>
    <submittedName>
        <fullName evidence="16">OLC1v1017819C1</fullName>
    </submittedName>
</protein>
<dbReference type="InterPro" id="IPR044751">
    <property type="entry name" value="Ion_transp-like_CBS"/>
</dbReference>
<feature type="domain" description="TF-B3" evidence="15">
    <location>
        <begin position="376"/>
        <end position="452"/>
    </location>
</feature>
<keyword evidence="9 14" id="KW-0472">Membrane</keyword>
<dbReference type="SUPFAM" id="SSF101936">
    <property type="entry name" value="DNA-binding pseudobarrel domain"/>
    <property type="match status" value="2"/>
</dbReference>
<comment type="subcellular location">
    <subcellularLocation>
        <location evidence="2">Membrane</location>
        <topology evidence="2">Multi-pass membrane protein</topology>
    </subcellularLocation>
    <subcellularLocation>
        <location evidence="1">Nucleus</location>
    </subcellularLocation>
</comment>
<dbReference type="Gene3D" id="2.40.330.10">
    <property type="entry name" value="DNA-binding pseudobarrel domain"/>
    <property type="match status" value="2"/>
</dbReference>
<dbReference type="CDD" id="cd10017">
    <property type="entry name" value="B3_DNA"/>
    <property type="match status" value="2"/>
</dbReference>
<evidence type="ECO:0000256" key="9">
    <source>
        <dbReference type="ARBA" id="ARBA00023136"/>
    </source>
</evidence>
<dbReference type="Gene3D" id="3.10.580.10">
    <property type="entry name" value="CBS-domain"/>
    <property type="match status" value="1"/>
</dbReference>
<dbReference type="Pfam" id="PF02362">
    <property type="entry name" value="B3"/>
    <property type="match status" value="2"/>
</dbReference>